<proteinExistence type="predicted"/>
<protein>
    <submittedName>
        <fullName evidence="1">Uncharacterized protein</fullName>
    </submittedName>
</protein>
<reference evidence="1 2" key="1">
    <citation type="journal article" date="2012" name="BMC Genomics">
        <title>The Caulobacter crescentus phage phiCbK: genomics of a canonical phage.</title>
        <authorList>
            <person name="Gill J.J."/>
            <person name="Berry J.D."/>
            <person name="Russell W.K."/>
            <person name="Lessor L."/>
            <person name="Escobar Garcia D.A."/>
            <person name="Hernandez D."/>
            <person name="Kane A."/>
            <person name="Keene J."/>
            <person name="Maddox M."/>
            <person name="Martin R."/>
            <person name="Mohan S."/>
            <person name="Thorn A.M."/>
            <person name="Russell D.H."/>
            <person name="Young R."/>
        </authorList>
    </citation>
    <scope>NUCLEOTIDE SEQUENCE [LARGE SCALE GENOMIC DNA]</scope>
</reference>
<evidence type="ECO:0000313" key="1">
    <source>
        <dbReference type="EMBL" id="AFU88348.1"/>
    </source>
</evidence>
<sequence>MTDSPLHPTDRAILDLLQEEAAETLLEFAPVIGRLIKIASKVKRFGNGTNPFDPGAKPNLELLEDEIGDLEALVDLLAERGLISRERIAARKVWKRGMLKTHKTLPPDAFSVENLPPLGAVPGLDLDPSNPIVALAADVRTGGYTALFGGHAPSAEPPAPGKPLYIRYINSQSIHSNRFLSWEELSSADRQRWNDAAKAGKIAP</sequence>
<dbReference type="GeneID" id="13996565"/>
<name>K4JWU0_9CAUD</name>
<accession>K4JWU0</accession>
<dbReference type="EMBL" id="JX100809">
    <property type="protein sequence ID" value="AFU88348.1"/>
    <property type="molecule type" value="Genomic_DNA"/>
</dbReference>
<gene>
    <name evidence="1" type="ORF">CcrSwift_gp030</name>
</gene>
<dbReference type="Proteomes" id="UP000000460">
    <property type="component" value="Segment"/>
</dbReference>
<evidence type="ECO:0000313" key="2">
    <source>
        <dbReference type="Proteomes" id="UP000000460"/>
    </source>
</evidence>
<organism evidence="1 2">
    <name type="scientific">Caulobacter phage CcrSwift</name>
    <dbReference type="NCBI Taxonomy" id="2927984"/>
    <lineage>
        <taxon>Viruses</taxon>
        <taxon>Duplodnaviria</taxon>
        <taxon>Heunggongvirae</taxon>
        <taxon>Uroviricota</taxon>
        <taxon>Caudoviricetes</taxon>
        <taxon>Jeanschmidtviridae</taxon>
        <taxon>Shapirovirus</taxon>
        <taxon>Shapirovirus swift</taxon>
    </lineage>
</organism>
<keyword evidence="2" id="KW-1185">Reference proteome</keyword>
<dbReference type="RefSeq" id="YP_006989763.1">
    <property type="nucleotide sequence ID" value="NC_019411.1"/>
</dbReference>
<dbReference type="KEGG" id="vg:13996565"/>